<dbReference type="Gene3D" id="1.20.120.1630">
    <property type="match status" value="1"/>
</dbReference>
<keyword evidence="12" id="KW-1185">Reference proteome</keyword>
<evidence type="ECO:0000256" key="4">
    <source>
        <dbReference type="ARBA" id="ARBA00022692"/>
    </source>
</evidence>
<dbReference type="Proteomes" id="UP000193685">
    <property type="component" value="Unassembled WGS sequence"/>
</dbReference>
<feature type="transmembrane region" description="Helical" evidence="9">
    <location>
        <begin position="147"/>
        <end position="165"/>
    </location>
</feature>
<dbReference type="Pfam" id="PF02544">
    <property type="entry name" value="Steroid_dh"/>
    <property type="match status" value="1"/>
</dbReference>
<keyword evidence="8 9" id="KW-0472">Membrane</keyword>
<accession>A0A1Y2F1K6</accession>
<keyword evidence="6" id="KW-0560">Oxidoreductase</keyword>
<dbReference type="InterPro" id="IPR001104">
    <property type="entry name" value="3-oxo-5_a-steroid_4-DH_C"/>
</dbReference>
<dbReference type="GO" id="GO:0016627">
    <property type="term" value="F:oxidoreductase activity, acting on the CH-CH group of donors"/>
    <property type="evidence" value="ECO:0007669"/>
    <property type="project" value="InterPro"/>
</dbReference>
<keyword evidence="4 9" id="KW-0812">Transmembrane</keyword>
<dbReference type="PANTHER" id="PTHR10556">
    <property type="entry name" value="3-OXO-5-ALPHA-STEROID 4-DEHYDROGENASE"/>
    <property type="match status" value="1"/>
</dbReference>
<evidence type="ECO:0000256" key="2">
    <source>
        <dbReference type="ARBA" id="ARBA00007742"/>
    </source>
</evidence>
<evidence type="ECO:0000256" key="5">
    <source>
        <dbReference type="ARBA" id="ARBA00022989"/>
    </source>
</evidence>
<reference evidence="11 12" key="1">
    <citation type="submission" date="2016-07" db="EMBL/GenBank/DDBJ databases">
        <title>Pervasive Adenine N6-methylation of Active Genes in Fungi.</title>
        <authorList>
            <consortium name="DOE Joint Genome Institute"/>
            <person name="Mondo S.J."/>
            <person name="Dannebaum R.O."/>
            <person name="Kuo R.C."/>
            <person name="Labutti K."/>
            <person name="Haridas S."/>
            <person name="Kuo A."/>
            <person name="Salamov A."/>
            <person name="Ahrendt S.R."/>
            <person name="Lipzen A."/>
            <person name="Sullivan W."/>
            <person name="Andreopoulos W.B."/>
            <person name="Clum A."/>
            <person name="Lindquist E."/>
            <person name="Daum C."/>
            <person name="Ramamoorthy G.K."/>
            <person name="Gryganskyi A."/>
            <person name="Culley D."/>
            <person name="Magnuson J.K."/>
            <person name="James T.Y."/>
            <person name="O'Malley M.A."/>
            <person name="Stajich J.E."/>
            <person name="Spatafora J.W."/>
            <person name="Visel A."/>
            <person name="Grigoriev I.V."/>
        </authorList>
    </citation>
    <scope>NUCLEOTIDE SEQUENCE [LARGE SCALE GENOMIC DNA]</scope>
    <source>
        <strain evidence="11 12">12-1054</strain>
    </source>
</reference>
<dbReference type="OMA" id="FSQSTMP"/>
<name>A0A1Y2F1K6_PROLT</name>
<evidence type="ECO:0000256" key="3">
    <source>
        <dbReference type="ARBA" id="ARBA00022516"/>
    </source>
</evidence>
<dbReference type="AlphaFoldDB" id="A0A1Y2F1K6"/>
<gene>
    <name evidence="11" type="ORF">BCR37DRAFT_350723</name>
</gene>
<evidence type="ECO:0000313" key="11">
    <source>
        <dbReference type="EMBL" id="ORY77740.1"/>
    </source>
</evidence>
<dbReference type="GO" id="GO:0042761">
    <property type="term" value="P:very long-chain fatty acid biosynthetic process"/>
    <property type="evidence" value="ECO:0007669"/>
    <property type="project" value="TreeGrafter"/>
</dbReference>
<comment type="caution">
    <text evidence="11">The sequence shown here is derived from an EMBL/GenBank/DDBJ whole genome shotgun (WGS) entry which is preliminary data.</text>
</comment>
<proteinExistence type="inferred from homology"/>
<comment type="subcellular location">
    <subcellularLocation>
        <location evidence="1">Membrane</location>
        <topology evidence="1">Multi-pass membrane protein</topology>
    </subcellularLocation>
</comment>
<dbReference type="OrthoDB" id="540503at2759"/>
<dbReference type="GeneID" id="63784630"/>
<dbReference type="RefSeq" id="XP_040723125.1">
    <property type="nucleotide sequence ID" value="XM_040868031.1"/>
</dbReference>
<dbReference type="InterPro" id="IPR039357">
    <property type="entry name" value="SRD5A/TECR"/>
</dbReference>
<organism evidence="11 12">
    <name type="scientific">Protomyces lactucae-debilis</name>
    <dbReference type="NCBI Taxonomy" id="2754530"/>
    <lineage>
        <taxon>Eukaryota</taxon>
        <taxon>Fungi</taxon>
        <taxon>Dikarya</taxon>
        <taxon>Ascomycota</taxon>
        <taxon>Taphrinomycotina</taxon>
        <taxon>Taphrinomycetes</taxon>
        <taxon>Taphrinales</taxon>
        <taxon>Protomycetaceae</taxon>
        <taxon>Protomyces</taxon>
    </lineage>
</organism>
<dbReference type="PANTHER" id="PTHR10556:SF28">
    <property type="entry name" value="VERY-LONG-CHAIN ENOYL-COA REDUCTASE"/>
    <property type="match status" value="1"/>
</dbReference>
<sequence>MITVSLSAKGKKVGKLPASLSSYKGVPASELVQIIAKKTGLNPNRLRLKQDDKTLDNKQIISDDVHLVVKDLGPQISWRTVFVCEYAGPLLIHPLIFFGLYDKHSSAQYITLAMVMLHFLKREYETMFVHRFSAETMPFFNLFKNCAHYWIIGGALLAWFTYGPAYAVETWQFPKIAVFTFVMGEMCNLKTHKILRDLRRPGSTERRIPYGLGFDWVSCPNYFFEILCWVGISATTGSHAAWAFTIVSAAQMWQWSLKKHQRYLKEFPKDYPKDRKILIPFVL</sequence>
<dbReference type="EMBL" id="MCFI01000019">
    <property type="protein sequence ID" value="ORY77740.1"/>
    <property type="molecule type" value="Genomic_DNA"/>
</dbReference>
<evidence type="ECO:0000256" key="6">
    <source>
        <dbReference type="ARBA" id="ARBA00023002"/>
    </source>
</evidence>
<dbReference type="STRING" id="56484.A0A1Y2F1K6"/>
<keyword evidence="7" id="KW-0443">Lipid metabolism</keyword>
<evidence type="ECO:0000256" key="8">
    <source>
        <dbReference type="ARBA" id="ARBA00023136"/>
    </source>
</evidence>
<evidence type="ECO:0000313" key="12">
    <source>
        <dbReference type="Proteomes" id="UP000193685"/>
    </source>
</evidence>
<evidence type="ECO:0000259" key="10">
    <source>
        <dbReference type="Pfam" id="PF02544"/>
    </source>
</evidence>
<evidence type="ECO:0000256" key="7">
    <source>
        <dbReference type="ARBA" id="ARBA00023098"/>
    </source>
</evidence>
<dbReference type="PROSITE" id="PS50244">
    <property type="entry name" value="S5A_REDUCTASE"/>
    <property type="match status" value="1"/>
</dbReference>
<feature type="domain" description="3-oxo-5-alpha-steroid 4-dehydrogenase C-terminal" evidence="10">
    <location>
        <begin position="136"/>
        <end position="283"/>
    </location>
</feature>
<keyword evidence="3" id="KW-0444">Lipid biosynthesis</keyword>
<evidence type="ECO:0000256" key="9">
    <source>
        <dbReference type="SAM" id="Phobius"/>
    </source>
</evidence>
<comment type="similarity">
    <text evidence="2">Belongs to the steroid 5-alpha reductase family.</text>
</comment>
<keyword evidence="5 9" id="KW-1133">Transmembrane helix</keyword>
<dbReference type="GO" id="GO:0016020">
    <property type="term" value="C:membrane"/>
    <property type="evidence" value="ECO:0007669"/>
    <property type="project" value="UniProtKB-SubCell"/>
</dbReference>
<evidence type="ECO:0000256" key="1">
    <source>
        <dbReference type="ARBA" id="ARBA00004141"/>
    </source>
</evidence>
<protein>
    <submittedName>
        <fullName evidence="11">Synaptic glyco protein SC2</fullName>
    </submittedName>
</protein>